<dbReference type="GO" id="GO:0000055">
    <property type="term" value="P:ribosomal large subunit export from nucleus"/>
    <property type="evidence" value="ECO:0007669"/>
    <property type="project" value="TreeGrafter"/>
</dbReference>
<evidence type="ECO:0000256" key="1">
    <source>
        <dbReference type="RuleBase" id="RU364108"/>
    </source>
</evidence>
<dbReference type="GO" id="GO:0043023">
    <property type="term" value="F:ribosomal large subunit binding"/>
    <property type="evidence" value="ECO:0007669"/>
    <property type="project" value="InterPro"/>
</dbReference>
<sequence length="117" mass="13255">MCLRCLCSEVDITEELLRHLVLVHCSECESYLQPPRTWDKSLLTSRDLVEYIVLTLEVVSSKVGSSEVTMCGTEYVLADVQVARKSDFGRNDTILEKILKDFEVSEKLLAVEGNIEE</sequence>
<reference evidence="3 4" key="1">
    <citation type="journal article" date="2014" name="Am. J. Bot.">
        <title>Genome assembly and annotation for red clover (Trifolium pratense; Fabaceae).</title>
        <authorList>
            <person name="Istvanek J."/>
            <person name="Jaros M."/>
            <person name="Krenek A."/>
            <person name="Repkova J."/>
        </authorList>
    </citation>
    <scope>NUCLEOTIDE SEQUENCE [LARGE SCALE GENOMIC DNA]</scope>
    <source>
        <strain evidence="4">cv. Tatra</strain>
        <tissue evidence="3">Young leaves</tissue>
    </source>
</reference>
<keyword evidence="1" id="KW-0653">Protein transport</keyword>
<evidence type="ECO:0000313" key="3">
    <source>
        <dbReference type="EMBL" id="PNY06564.1"/>
    </source>
</evidence>
<keyword evidence="1" id="KW-0539">Nucleus</keyword>
<protein>
    <recommendedName>
        <fullName evidence="1">60S ribosomal export protein NMD3</fullName>
    </recommendedName>
</protein>
<dbReference type="PANTHER" id="PTHR12746:SF2">
    <property type="entry name" value="60S RIBOSOMAL EXPORT PROTEIN NMD3"/>
    <property type="match status" value="1"/>
</dbReference>
<keyword evidence="1" id="KW-0813">Transport</keyword>
<organism evidence="3 4">
    <name type="scientific">Trifolium pratense</name>
    <name type="common">Red clover</name>
    <dbReference type="NCBI Taxonomy" id="57577"/>
    <lineage>
        <taxon>Eukaryota</taxon>
        <taxon>Viridiplantae</taxon>
        <taxon>Streptophyta</taxon>
        <taxon>Embryophyta</taxon>
        <taxon>Tracheophyta</taxon>
        <taxon>Spermatophyta</taxon>
        <taxon>Magnoliopsida</taxon>
        <taxon>eudicotyledons</taxon>
        <taxon>Gunneridae</taxon>
        <taxon>Pentapetalae</taxon>
        <taxon>rosids</taxon>
        <taxon>fabids</taxon>
        <taxon>Fabales</taxon>
        <taxon>Fabaceae</taxon>
        <taxon>Papilionoideae</taxon>
        <taxon>50 kb inversion clade</taxon>
        <taxon>NPAAA clade</taxon>
        <taxon>Hologalegina</taxon>
        <taxon>IRL clade</taxon>
        <taxon>Trifolieae</taxon>
        <taxon>Trifolium</taxon>
    </lineage>
</organism>
<dbReference type="Proteomes" id="UP000236291">
    <property type="component" value="Unassembled WGS sequence"/>
</dbReference>
<name>A0A2K3NU49_TRIPR</name>
<evidence type="ECO:0000313" key="4">
    <source>
        <dbReference type="Proteomes" id="UP000236291"/>
    </source>
</evidence>
<dbReference type="InterPro" id="IPR007064">
    <property type="entry name" value="Nmd3_N"/>
</dbReference>
<dbReference type="GO" id="GO:0005737">
    <property type="term" value="C:cytoplasm"/>
    <property type="evidence" value="ECO:0007669"/>
    <property type="project" value="UniProtKB-SubCell"/>
</dbReference>
<comment type="subcellular location">
    <subcellularLocation>
        <location evidence="1">Cytoplasm</location>
    </subcellularLocation>
    <subcellularLocation>
        <location evidence="1">Nucleus</location>
    </subcellularLocation>
</comment>
<dbReference type="PANTHER" id="PTHR12746">
    <property type="entry name" value="NONSENSE-MEDIATED MRNA DECAY PROTEIN 3"/>
    <property type="match status" value="1"/>
</dbReference>
<dbReference type="GO" id="GO:0015031">
    <property type="term" value="P:protein transport"/>
    <property type="evidence" value="ECO:0007669"/>
    <property type="project" value="UniProtKB-KW"/>
</dbReference>
<evidence type="ECO:0000259" key="2">
    <source>
        <dbReference type="Pfam" id="PF04981"/>
    </source>
</evidence>
<dbReference type="AlphaFoldDB" id="A0A2K3NU49"/>
<comment type="caution">
    <text evidence="3">The sequence shown here is derived from an EMBL/GenBank/DDBJ whole genome shotgun (WGS) entry which is preliminary data.</text>
</comment>
<feature type="domain" description="Nmd3 N-terminal" evidence="2">
    <location>
        <begin position="1"/>
        <end position="65"/>
    </location>
</feature>
<dbReference type="Pfam" id="PF04981">
    <property type="entry name" value="NMD3"/>
    <property type="match status" value="1"/>
</dbReference>
<reference evidence="3 4" key="2">
    <citation type="journal article" date="2017" name="Front. Plant Sci.">
        <title>Gene Classification and Mining of Molecular Markers Useful in Red Clover (Trifolium pratense) Breeding.</title>
        <authorList>
            <person name="Istvanek J."/>
            <person name="Dluhosova J."/>
            <person name="Dluhos P."/>
            <person name="Patkova L."/>
            <person name="Nedelnik J."/>
            <person name="Repkova J."/>
        </authorList>
    </citation>
    <scope>NUCLEOTIDE SEQUENCE [LARGE SCALE GENOMIC DNA]</scope>
    <source>
        <strain evidence="4">cv. Tatra</strain>
        <tissue evidence="3">Young leaves</tissue>
    </source>
</reference>
<keyword evidence="1" id="KW-0963">Cytoplasm</keyword>
<dbReference type="STRING" id="57577.A0A2K3NU49"/>
<gene>
    <name evidence="3" type="ORF">L195_g003035</name>
</gene>
<comment type="similarity">
    <text evidence="1">Belongs to the NMD3 family.</text>
</comment>
<dbReference type="GO" id="GO:0005634">
    <property type="term" value="C:nucleus"/>
    <property type="evidence" value="ECO:0007669"/>
    <property type="project" value="UniProtKB-SubCell"/>
</dbReference>
<dbReference type="InterPro" id="IPR039768">
    <property type="entry name" value="Nmd3"/>
</dbReference>
<proteinExistence type="inferred from homology"/>
<accession>A0A2K3NU49</accession>
<comment type="function">
    <text evidence="1">Acts as an adapter for the XPO1/CRM1-mediated export of the 60S ribosomal subunit.</text>
</comment>
<dbReference type="EMBL" id="ASHM01001374">
    <property type="protein sequence ID" value="PNY06564.1"/>
    <property type="molecule type" value="Genomic_DNA"/>
</dbReference>